<evidence type="ECO:0008006" key="3">
    <source>
        <dbReference type="Google" id="ProtNLM"/>
    </source>
</evidence>
<organism evidence="1 2">
    <name type="scientific">Mycteria americana</name>
    <name type="common">Wood stork</name>
    <dbReference type="NCBI Taxonomy" id="33587"/>
    <lineage>
        <taxon>Eukaryota</taxon>
        <taxon>Metazoa</taxon>
        <taxon>Chordata</taxon>
        <taxon>Craniata</taxon>
        <taxon>Vertebrata</taxon>
        <taxon>Euteleostomi</taxon>
        <taxon>Archelosauria</taxon>
        <taxon>Archosauria</taxon>
        <taxon>Dinosauria</taxon>
        <taxon>Saurischia</taxon>
        <taxon>Theropoda</taxon>
        <taxon>Coelurosauria</taxon>
        <taxon>Aves</taxon>
        <taxon>Neognathae</taxon>
        <taxon>Neoaves</taxon>
        <taxon>Aequornithes</taxon>
        <taxon>Ciconiiformes</taxon>
        <taxon>Ciconiidae</taxon>
        <taxon>Mycteria</taxon>
    </lineage>
</organism>
<proteinExistence type="predicted"/>
<evidence type="ECO:0000313" key="2">
    <source>
        <dbReference type="Proteomes" id="UP001333110"/>
    </source>
</evidence>
<protein>
    <recommendedName>
        <fullName evidence="3">Reverse transcriptase domain-containing protein</fullName>
    </recommendedName>
</protein>
<dbReference type="Proteomes" id="UP001333110">
    <property type="component" value="Unassembled WGS sequence"/>
</dbReference>
<comment type="caution">
    <text evidence="1">The sequence shown here is derived from an EMBL/GenBank/DDBJ whole genome shotgun (WGS) entry which is preliminary data.</text>
</comment>
<keyword evidence="2" id="KW-1185">Reference proteome</keyword>
<dbReference type="AlphaFoldDB" id="A0AAN7NJ21"/>
<sequence>MEAYEHPQDPSRSRPALLIFSPLDIDDGQMISERSTALTPIRRKLHRAVRPPLSLLLSKLDKPCVLSRSSKDMPSSPFPTFAAILGTCSSTLMSFLNCGHNLRDLHTILKKREDEKGGNRISKRLNYVSYSMIRRIFGNTLLNVSGLDLKHPLPEEGAIRLLAQLLEPAIEEAVRETLPLSTQPTQPRSTLRSISSSPLQTAFYYTKIFPRAKRANVINEKIAITNLYTCTLRRVLKELANVIAGRLSIIFQWSSESGEVPVNWKLANIAQFSRRVTHPVDQGKPVDVVVLDFSKAFDTVSHSILLDKTSSTQLDKSIIHWVSNWLMG</sequence>
<dbReference type="EMBL" id="JAUNZN010000002">
    <property type="protein sequence ID" value="KAK4826950.1"/>
    <property type="molecule type" value="Genomic_DNA"/>
</dbReference>
<gene>
    <name evidence="1" type="ORF">QYF61_012799</name>
</gene>
<reference evidence="1 2" key="1">
    <citation type="journal article" date="2023" name="J. Hered.">
        <title>Chromosome-level genome of the wood stork (Mycteria americana) provides insight into avian chromosome evolution.</title>
        <authorList>
            <person name="Flamio R. Jr."/>
            <person name="Ramstad K.M."/>
        </authorList>
    </citation>
    <scope>NUCLEOTIDE SEQUENCE [LARGE SCALE GENOMIC DNA]</scope>
    <source>
        <strain evidence="1">JAX WOST 10</strain>
    </source>
</reference>
<evidence type="ECO:0000313" key="1">
    <source>
        <dbReference type="EMBL" id="KAK4826950.1"/>
    </source>
</evidence>
<accession>A0AAN7NJ21</accession>
<name>A0AAN7NJ21_MYCAM</name>
<dbReference type="PANTHER" id="PTHR33332">
    <property type="entry name" value="REVERSE TRANSCRIPTASE DOMAIN-CONTAINING PROTEIN"/>
    <property type="match status" value="1"/>
</dbReference>